<evidence type="ECO:0000313" key="3">
    <source>
        <dbReference type="Proteomes" id="UP001285441"/>
    </source>
</evidence>
<feature type="region of interest" description="Disordered" evidence="1">
    <location>
        <begin position="1"/>
        <end position="65"/>
    </location>
</feature>
<protein>
    <submittedName>
        <fullName evidence="2">Uncharacterized protein</fullName>
    </submittedName>
</protein>
<accession>A0AAE0P8R4</accession>
<sequence length="304" mass="33569">MAPWQARMVASNRPTPKNVRDNRRRRQAQAQTGAGATEKAADGGHGRKRAVRGNDEQKSEMAGGEGFGRFIAAQNGRPPPLRPLQLHWAAVKRAGPGPCPSPTDADWTADRPQREQPPSWLPPLPRRATAPPKWSLVRPAILLVSGVGVGKAKRHCGEEGRTRQDCSGCCWQWQAGVFSGQFHFYPTHRRALSSFPVRTYVEQLSMDTSWKFRSFHTLFPIHPSSTMILGEMHLTRSRIEPCAPCKPSRLTEVPTFAMGPGSAFRVLLNGVAASLSSPASRPLLEVTLRFRKDRLLPCGDELMG</sequence>
<proteinExistence type="predicted"/>
<dbReference type="Proteomes" id="UP001285441">
    <property type="component" value="Unassembled WGS sequence"/>
</dbReference>
<organism evidence="2 3">
    <name type="scientific">Podospora didyma</name>
    <dbReference type="NCBI Taxonomy" id="330526"/>
    <lineage>
        <taxon>Eukaryota</taxon>
        <taxon>Fungi</taxon>
        <taxon>Dikarya</taxon>
        <taxon>Ascomycota</taxon>
        <taxon>Pezizomycotina</taxon>
        <taxon>Sordariomycetes</taxon>
        <taxon>Sordariomycetidae</taxon>
        <taxon>Sordariales</taxon>
        <taxon>Podosporaceae</taxon>
        <taxon>Podospora</taxon>
    </lineage>
</organism>
<comment type="caution">
    <text evidence="2">The sequence shown here is derived from an EMBL/GenBank/DDBJ whole genome shotgun (WGS) entry which is preliminary data.</text>
</comment>
<keyword evidence="3" id="KW-1185">Reference proteome</keyword>
<evidence type="ECO:0000313" key="2">
    <source>
        <dbReference type="EMBL" id="KAK3395130.1"/>
    </source>
</evidence>
<feature type="region of interest" description="Disordered" evidence="1">
    <location>
        <begin position="94"/>
        <end position="125"/>
    </location>
</feature>
<name>A0AAE0P8R4_9PEZI</name>
<reference evidence="2" key="1">
    <citation type="journal article" date="2023" name="Mol. Phylogenet. Evol.">
        <title>Genome-scale phylogeny and comparative genomics of the fungal order Sordariales.</title>
        <authorList>
            <person name="Hensen N."/>
            <person name="Bonometti L."/>
            <person name="Westerberg I."/>
            <person name="Brannstrom I.O."/>
            <person name="Guillou S."/>
            <person name="Cros-Aarteil S."/>
            <person name="Calhoun S."/>
            <person name="Haridas S."/>
            <person name="Kuo A."/>
            <person name="Mondo S."/>
            <person name="Pangilinan J."/>
            <person name="Riley R."/>
            <person name="LaButti K."/>
            <person name="Andreopoulos B."/>
            <person name="Lipzen A."/>
            <person name="Chen C."/>
            <person name="Yan M."/>
            <person name="Daum C."/>
            <person name="Ng V."/>
            <person name="Clum A."/>
            <person name="Steindorff A."/>
            <person name="Ohm R.A."/>
            <person name="Martin F."/>
            <person name="Silar P."/>
            <person name="Natvig D.O."/>
            <person name="Lalanne C."/>
            <person name="Gautier V."/>
            <person name="Ament-Velasquez S.L."/>
            <person name="Kruys A."/>
            <person name="Hutchinson M.I."/>
            <person name="Powell A.J."/>
            <person name="Barry K."/>
            <person name="Miller A.N."/>
            <person name="Grigoriev I.V."/>
            <person name="Debuchy R."/>
            <person name="Gladieux P."/>
            <person name="Hiltunen Thoren M."/>
            <person name="Johannesson H."/>
        </authorList>
    </citation>
    <scope>NUCLEOTIDE SEQUENCE</scope>
    <source>
        <strain evidence="2">CBS 232.78</strain>
    </source>
</reference>
<feature type="compositionally biased region" description="Low complexity" evidence="1">
    <location>
        <begin position="28"/>
        <end position="37"/>
    </location>
</feature>
<dbReference type="AlphaFoldDB" id="A0AAE0P8R4"/>
<evidence type="ECO:0000256" key="1">
    <source>
        <dbReference type="SAM" id="MobiDB-lite"/>
    </source>
</evidence>
<dbReference type="EMBL" id="JAULSW010000001">
    <property type="protein sequence ID" value="KAK3395130.1"/>
    <property type="molecule type" value="Genomic_DNA"/>
</dbReference>
<gene>
    <name evidence="2" type="ORF">B0H63DRAFT_64368</name>
</gene>
<reference evidence="2" key="2">
    <citation type="submission" date="2023-06" db="EMBL/GenBank/DDBJ databases">
        <authorList>
            <consortium name="Lawrence Berkeley National Laboratory"/>
            <person name="Haridas S."/>
            <person name="Hensen N."/>
            <person name="Bonometti L."/>
            <person name="Westerberg I."/>
            <person name="Brannstrom I.O."/>
            <person name="Guillou S."/>
            <person name="Cros-Aarteil S."/>
            <person name="Calhoun S."/>
            <person name="Kuo A."/>
            <person name="Mondo S."/>
            <person name="Pangilinan J."/>
            <person name="Riley R."/>
            <person name="LaButti K."/>
            <person name="Andreopoulos B."/>
            <person name="Lipzen A."/>
            <person name="Chen C."/>
            <person name="Yanf M."/>
            <person name="Daum C."/>
            <person name="Ng V."/>
            <person name="Clum A."/>
            <person name="Steindorff A."/>
            <person name="Ohm R."/>
            <person name="Martin F."/>
            <person name="Silar P."/>
            <person name="Natvig D."/>
            <person name="Lalanne C."/>
            <person name="Gautier V."/>
            <person name="Ament-velasquez S.L."/>
            <person name="Kruys A."/>
            <person name="Hutchinson M.I."/>
            <person name="Powell A.J."/>
            <person name="Barry K."/>
            <person name="Miller A.N."/>
            <person name="Grigoriev I.V."/>
            <person name="Debuchy R."/>
            <person name="Gladieux P."/>
            <person name="Thoren M.H."/>
            <person name="Johannesson H."/>
        </authorList>
    </citation>
    <scope>NUCLEOTIDE SEQUENCE</scope>
    <source>
        <strain evidence="2">CBS 232.78</strain>
    </source>
</reference>